<keyword evidence="1" id="KW-1133">Transmembrane helix</keyword>
<proteinExistence type="predicted"/>
<organism evidence="3">
    <name type="scientific">Oscillatoriales cyanobacterium SpSt-418</name>
    <dbReference type="NCBI Taxonomy" id="2282169"/>
    <lineage>
        <taxon>Bacteria</taxon>
        <taxon>Bacillati</taxon>
        <taxon>Cyanobacteriota</taxon>
        <taxon>Cyanophyceae</taxon>
        <taxon>Oscillatoriophycideae</taxon>
        <taxon>Oscillatoriales</taxon>
    </lineage>
</organism>
<feature type="transmembrane region" description="Helical" evidence="1">
    <location>
        <begin position="102"/>
        <end position="121"/>
    </location>
</feature>
<feature type="transmembrane region" description="Helical" evidence="1">
    <location>
        <begin position="28"/>
        <end position="45"/>
    </location>
</feature>
<name>A0A7C3PGV1_9CYAN</name>
<gene>
    <name evidence="3" type="ORF">ENR64_06750</name>
</gene>
<dbReference type="PANTHER" id="PTHR33741:SF5">
    <property type="entry name" value="TRANSMEMBRANE PROTEIN DDB_G0269096-RELATED"/>
    <property type="match status" value="1"/>
</dbReference>
<feature type="transmembrane region" description="Helical" evidence="1">
    <location>
        <begin position="79"/>
        <end position="96"/>
    </location>
</feature>
<keyword evidence="1" id="KW-0472">Membrane</keyword>
<dbReference type="AlphaFoldDB" id="A0A7C3PGV1"/>
<dbReference type="InterPro" id="IPR058581">
    <property type="entry name" value="TM_HPP"/>
</dbReference>
<dbReference type="Pfam" id="PF04982">
    <property type="entry name" value="TM_HPP"/>
    <property type="match status" value="1"/>
</dbReference>
<feature type="transmembrane region" description="Helical" evidence="1">
    <location>
        <begin position="142"/>
        <end position="167"/>
    </location>
</feature>
<protein>
    <submittedName>
        <fullName evidence="3">HPP family protein</fullName>
    </submittedName>
</protein>
<evidence type="ECO:0000313" key="3">
    <source>
        <dbReference type="EMBL" id="HFM97456.1"/>
    </source>
</evidence>
<dbReference type="InterPro" id="IPR007065">
    <property type="entry name" value="HPP"/>
</dbReference>
<dbReference type="PANTHER" id="PTHR33741">
    <property type="entry name" value="TRANSMEMBRANE PROTEIN DDB_G0269096-RELATED"/>
    <property type="match status" value="1"/>
</dbReference>
<accession>A0A7C3PGV1</accession>
<evidence type="ECO:0000259" key="2">
    <source>
        <dbReference type="Pfam" id="PF04982"/>
    </source>
</evidence>
<feature type="domain" description="HPP transmembrane region" evidence="2">
    <location>
        <begin position="33"/>
        <end position="158"/>
    </location>
</feature>
<dbReference type="EMBL" id="DSRU01000081">
    <property type="protein sequence ID" value="HFM97456.1"/>
    <property type="molecule type" value="Genomic_DNA"/>
</dbReference>
<reference evidence="3" key="1">
    <citation type="journal article" date="2020" name="mSystems">
        <title>Genome- and Community-Level Interaction Insights into Carbon Utilization and Element Cycling Functions of Hydrothermarchaeota in Hydrothermal Sediment.</title>
        <authorList>
            <person name="Zhou Z."/>
            <person name="Liu Y."/>
            <person name="Xu W."/>
            <person name="Pan J."/>
            <person name="Luo Z.H."/>
            <person name="Li M."/>
        </authorList>
    </citation>
    <scope>NUCLEOTIDE SEQUENCE [LARGE SCALE GENOMIC DNA]</scope>
    <source>
        <strain evidence="3">SpSt-418</strain>
    </source>
</reference>
<comment type="caution">
    <text evidence="3">The sequence shown here is derived from an EMBL/GenBank/DDBJ whole genome shotgun (WGS) entry which is preliminary data.</text>
</comment>
<evidence type="ECO:0000256" key="1">
    <source>
        <dbReference type="SAM" id="Phobius"/>
    </source>
</evidence>
<keyword evidence="1" id="KW-0812">Transmembrane</keyword>
<sequence length="172" mass="18355">MSQDRTSLKPIQGADRSLRRKLTLKGEFALALAPTTVILLVLALVEVLSRQRLLFASLASSAFLIYLDPQHGTNSVRTLITSQVMAATLGFTAYALLGSGYWSAGCAMVITIVLMILLDVVHPPAVATSLSFALRAGNESNLVLFGLAVGITATLVMLEQLALWILAKSRGN</sequence>